<feature type="coiled-coil region" evidence="14">
    <location>
        <begin position="397"/>
        <end position="431"/>
    </location>
</feature>
<dbReference type="RefSeq" id="WP_066236889.1">
    <property type="nucleotide sequence ID" value="NZ_LSGP01000001.1"/>
</dbReference>
<evidence type="ECO:0000256" key="14">
    <source>
        <dbReference type="SAM" id="Coils"/>
    </source>
</evidence>
<evidence type="ECO:0000256" key="11">
    <source>
        <dbReference type="ARBA" id="ARBA00023012"/>
    </source>
</evidence>
<accession>A0A154BW43</accession>
<evidence type="ECO:0000256" key="1">
    <source>
        <dbReference type="ARBA" id="ARBA00000085"/>
    </source>
</evidence>
<evidence type="ECO:0000256" key="6">
    <source>
        <dbReference type="ARBA" id="ARBA00022553"/>
    </source>
</evidence>
<dbReference type="InterPro" id="IPR036890">
    <property type="entry name" value="HATPase_C_sf"/>
</dbReference>
<dbReference type="CDD" id="cd16922">
    <property type="entry name" value="HATPase_EvgS-ArcB-TorS-like"/>
    <property type="match status" value="1"/>
</dbReference>
<dbReference type="InterPro" id="IPR005467">
    <property type="entry name" value="His_kinase_dom"/>
</dbReference>
<dbReference type="InterPro" id="IPR004358">
    <property type="entry name" value="Sig_transdc_His_kin-like_C"/>
</dbReference>
<evidence type="ECO:0000256" key="5">
    <source>
        <dbReference type="ARBA" id="ARBA00022475"/>
    </source>
</evidence>
<dbReference type="Gene3D" id="6.10.340.10">
    <property type="match status" value="1"/>
</dbReference>
<dbReference type="SUPFAM" id="SSF103190">
    <property type="entry name" value="Sensory domain-like"/>
    <property type="match status" value="1"/>
</dbReference>
<organism evidence="17 18">
    <name type="scientific">Anaerosporomusa subterranea</name>
    <dbReference type="NCBI Taxonomy" id="1794912"/>
    <lineage>
        <taxon>Bacteria</taxon>
        <taxon>Bacillati</taxon>
        <taxon>Bacillota</taxon>
        <taxon>Negativicutes</taxon>
        <taxon>Acetonemataceae</taxon>
        <taxon>Anaerosporomusa</taxon>
    </lineage>
</organism>
<dbReference type="InterPro" id="IPR050736">
    <property type="entry name" value="Sensor_HK_Regulatory"/>
</dbReference>
<dbReference type="PRINTS" id="PR00344">
    <property type="entry name" value="BCTRLSENSOR"/>
</dbReference>
<evidence type="ECO:0000259" key="16">
    <source>
        <dbReference type="PROSITE" id="PS50109"/>
    </source>
</evidence>
<comment type="catalytic activity">
    <reaction evidence="1">
        <text>ATP + protein L-histidine = ADP + protein N-phospho-L-histidine.</text>
        <dbReference type="EC" id="2.7.13.3"/>
    </reaction>
</comment>
<dbReference type="EMBL" id="LSGP01000001">
    <property type="protein sequence ID" value="KYZ78162.1"/>
    <property type="molecule type" value="Genomic_DNA"/>
</dbReference>
<dbReference type="FunFam" id="3.30.565.10:FF:000010">
    <property type="entry name" value="Sensor histidine kinase RcsC"/>
    <property type="match status" value="1"/>
</dbReference>
<dbReference type="PANTHER" id="PTHR43711:SF26">
    <property type="entry name" value="SENSOR HISTIDINE KINASE RCSC"/>
    <property type="match status" value="1"/>
</dbReference>
<keyword evidence="9" id="KW-0418">Kinase</keyword>
<evidence type="ECO:0000256" key="13">
    <source>
        <dbReference type="ARBA" id="ARBA00074306"/>
    </source>
</evidence>
<feature type="domain" description="Histidine kinase" evidence="16">
    <location>
        <begin position="452"/>
        <end position="671"/>
    </location>
</feature>
<keyword evidence="7" id="KW-0808">Transferase</keyword>
<comment type="caution">
    <text evidence="17">The sequence shown here is derived from an EMBL/GenBank/DDBJ whole genome shotgun (WGS) entry which is preliminary data.</text>
</comment>
<dbReference type="Pfam" id="PF02518">
    <property type="entry name" value="HATPase_c"/>
    <property type="match status" value="1"/>
</dbReference>
<dbReference type="PROSITE" id="PS50109">
    <property type="entry name" value="HIS_KIN"/>
    <property type="match status" value="1"/>
</dbReference>
<evidence type="ECO:0000256" key="12">
    <source>
        <dbReference type="ARBA" id="ARBA00023136"/>
    </source>
</evidence>
<dbReference type="SUPFAM" id="SSF55874">
    <property type="entry name" value="ATPase domain of HSP90 chaperone/DNA topoisomerase II/histidine kinase"/>
    <property type="match status" value="1"/>
</dbReference>
<evidence type="ECO:0000256" key="10">
    <source>
        <dbReference type="ARBA" id="ARBA00022989"/>
    </source>
</evidence>
<proteinExistence type="inferred from homology"/>
<dbReference type="GO" id="GO:0005886">
    <property type="term" value="C:plasma membrane"/>
    <property type="evidence" value="ECO:0007669"/>
    <property type="project" value="UniProtKB-SubCell"/>
</dbReference>
<comment type="similarity">
    <text evidence="3">In the N-terminal section; belongs to the phytochrome family.</text>
</comment>
<keyword evidence="8 15" id="KW-0812">Transmembrane</keyword>
<dbReference type="STRING" id="1794912.AXX12_01045"/>
<dbReference type="SUPFAM" id="SSF47384">
    <property type="entry name" value="Homodimeric domain of signal transducing histidine kinase"/>
    <property type="match status" value="1"/>
</dbReference>
<dbReference type="Pfam" id="PF17202">
    <property type="entry name" value="sCache_3_3"/>
    <property type="match status" value="1"/>
</dbReference>
<protein>
    <recommendedName>
        <fullName evidence="13">Circadian input-output histidine kinase CikA</fullName>
        <ecNumber evidence="4">2.7.13.3</ecNumber>
    </recommendedName>
</protein>
<dbReference type="Proteomes" id="UP000076268">
    <property type="component" value="Unassembled WGS sequence"/>
</dbReference>
<keyword evidence="5" id="KW-1003">Cell membrane</keyword>
<keyword evidence="12 15" id="KW-0472">Membrane</keyword>
<dbReference type="PANTHER" id="PTHR43711">
    <property type="entry name" value="TWO-COMPONENT HISTIDINE KINASE"/>
    <property type="match status" value="1"/>
</dbReference>
<dbReference type="SMART" id="SM00388">
    <property type="entry name" value="HisKA"/>
    <property type="match status" value="1"/>
</dbReference>
<evidence type="ECO:0000256" key="4">
    <source>
        <dbReference type="ARBA" id="ARBA00012438"/>
    </source>
</evidence>
<dbReference type="Gene3D" id="1.10.287.130">
    <property type="match status" value="1"/>
</dbReference>
<keyword evidence="18" id="KW-1185">Reference proteome</keyword>
<keyword evidence="14" id="KW-0175">Coiled coil</keyword>
<keyword evidence="6" id="KW-0597">Phosphoprotein</keyword>
<evidence type="ECO:0000313" key="18">
    <source>
        <dbReference type="Proteomes" id="UP000076268"/>
    </source>
</evidence>
<dbReference type="GO" id="GO:0000155">
    <property type="term" value="F:phosphorelay sensor kinase activity"/>
    <property type="evidence" value="ECO:0007669"/>
    <property type="project" value="InterPro"/>
</dbReference>
<evidence type="ECO:0000256" key="3">
    <source>
        <dbReference type="ARBA" id="ARBA00006402"/>
    </source>
</evidence>
<dbReference type="Pfam" id="PF00512">
    <property type="entry name" value="HisKA"/>
    <property type="match status" value="1"/>
</dbReference>
<gene>
    <name evidence="17" type="ORF">AXX12_01045</name>
</gene>
<dbReference type="CDD" id="cd00082">
    <property type="entry name" value="HisKA"/>
    <property type="match status" value="1"/>
</dbReference>
<dbReference type="Gene3D" id="3.30.565.10">
    <property type="entry name" value="Histidine kinase-like ATPase, C-terminal domain"/>
    <property type="match status" value="1"/>
</dbReference>
<keyword evidence="10 15" id="KW-1133">Transmembrane helix</keyword>
<sequence>MSFFKQVSIFVAVLIILPMALLFHISTLAMSDQITRSEQKYLQNALLIARSSMLGRKTEMQQGGQYLSVTPEFREALKSKDSGRLTGLVDSLRGIYQYLDFVVILDDESKMIASYPKKVNANGKFDINGLVRIAQKTKQGIFSEEVFNLTLLFAPDSEPYQRFRVKLTGSESLGTESYLTKCQAGVVVSPVYDQGSPLGFIVMGDISNNDQFFPETYSRQVKDSFLAISVDDTRVTSNISTPKNTDYIGSRTPIKMSSLEGERFFYFGRVNIDGEVHVFVDEPIMDLEGKIIGVLGVGIPEERFSRILSTNHNLIFIVTVISLCVMLIVAKYVAAYITKPILLAISMAEKIRRGERELNLRPEWLRDTGNETTVLLVTFQQMANELAQGEEKRKNYVIQLKEEHRRQQQMAKELQLMNQELEEKVTARTQDLQQAFGALKKADEVKSQFLANMSHELRTPLNSIICSADIIKEKLFGPLSEKQERYVQTIWASGTHLLQLINDILDICKIEAGKMQLSLSQFVITDVVDNCFNVVKSLAYRKNIDVVIVIDPPCFVVSADAKKLRQILYNLLSNAIKFTPEGGRVDLEVIRRDPVVRFSVRDNGIGIREEDRDRVFREFEQVDSSYARQHEGTGLGLSLTKKLVEMHGGEIYLTSKLGLGTEVMFTIPIDTESYLNRESTS</sequence>
<dbReference type="InterPro" id="IPR003594">
    <property type="entry name" value="HATPase_dom"/>
</dbReference>
<dbReference type="AlphaFoldDB" id="A0A154BW43"/>
<evidence type="ECO:0000256" key="8">
    <source>
        <dbReference type="ARBA" id="ARBA00022692"/>
    </source>
</evidence>
<dbReference type="OrthoDB" id="9805486at2"/>
<dbReference type="InterPro" id="IPR036097">
    <property type="entry name" value="HisK_dim/P_sf"/>
</dbReference>
<comment type="subcellular location">
    <subcellularLocation>
        <location evidence="2">Cell membrane</location>
        <topology evidence="2">Multi-pass membrane protein</topology>
    </subcellularLocation>
</comment>
<evidence type="ECO:0000256" key="2">
    <source>
        <dbReference type="ARBA" id="ARBA00004651"/>
    </source>
</evidence>
<dbReference type="InterPro" id="IPR033463">
    <property type="entry name" value="sCache_3"/>
</dbReference>
<evidence type="ECO:0000313" key="17">
    <source>
        <dbReference type="EMBL" id="KYZ78162.1"/>
    </source>
</evidence>
<dbReference type="EC" id="2.7.13.3" evidence="4"/>
<evidence type="ECO:0000256" key="9">
    <source>
        <dbReference type="ARBA" id="ARBA00022777"/>
    </source>
</evidence>
<reference evidence="17 18" key="1">
    <citation type="submission" date="2016-02" db="EMBL/GenBank/DDBJ databases">
        <title>Anaerosporomusa subterraneum gen. nov., sp. nov., a spore-forming obligate anaerobe isolated from saprolite.</title>
        <authorList>
            <person name="Choi J.K."/>
            <person name="Shah M."/>
            <person name="Yee N."/>
        </authorList>
    </citation>
    <scope>NUCLEOTIDE SEQUENCE [LARGE SCALE GENOMIC DNA]</scope>
    <source>
        <strain evidence="17 18">RU4</strain>
    </source>
</reference>
<keyword evidence="11" id="KW-0902">Two-component regulatory system</keyword>
<feature type="transmembrane region" description="Helical" evidence="15">
    <location>
        <begin position="314"/>
        <end position="337"/>
    </location>
</feature>
<dbReference type="InterPro" id="IPR003661">
    <property type="entry name" value="HisK_dim/P_dom"/>
</dbReference>
<name>A0A154BW43_ANASB</name>
<dbReference type="InterPro" id="IPR029151">
    <property type="entry name" value="Sensor-like_sf"/>
</dbReference>
<evidence type="ECO:0000256" key="7">
    <source>
        <dbReference type="ARBA" id="ARBA00022679"/>
    </source>
</evidence>
<dbReference type="SMART" id="SM00387">
    <property type="entry name" value="HATPase_c"/>
    <property type="match status" value="1"/>
</dbReference>
<evidence type="ECO:0000256" key="15">
    <source>
        <dbReference type="SAM" id="Phobius"/>
    </source>
</evidence>